<dbReference type="GO" id="GO:0016567">
    <property type="term" value="P:protein ubiquitination"/>
    <property type="evidence" value="ECO:0007669"/>
    <property type="project" value="TreeGrafter"/>
</dbReference>
<accession>A0A482WKZ5</accession>
<evidence type="ECO:0000256" key="9">
    <source>
        <dbReference type="ARBA" id="ARBA00022833"/>
    </source>
</evidence>
<keyword evidence="17" id="KW-1185">Reference proteome</keyword>
<dbReference type="SMR" id="A0A482WKZ5"/>
<dbReference type="AlphaFoldDB" id="A0A482WKZ5"/>
<keyword evidence="9" id="KW-0862">Zinc</keyword>
<evidence type="ECO:0000256" key="14">
    <source>
        <dbReference type="SAM" id="Phobius"/>
    </source>
</evidence>
<evidence type="ECO:0000256" key="8">
    <source>
        <dbReference type="ARBA" id="ARBA00022786"/>
    </source>
</evidence>
<keyword evidence="4" id="KW-0808">Transferase</keyword>
<keyword evidence="6" id="KW-0479">Metal-binding</keyword>
<evidence type="ECO:0000256" key="7">
    <source>
        <dbReference type="ARBA" id="ARBA00022771"/>
    </source>
</evidence>
<dbReference type="InterPro" id="IPR013083">
    <property type="entry name" value="Znf_RING/FYVE/PHD"/>
</dbReference>
<evidence type="ECO:0000259" key="15">
    <source>
        <dbReference type="PROSITE" id="PS50089"/>
    </source>
</evidence>
<dbReference type="STRING" id="195883.A0A482WKZ5"/>
<dbReference type="GO" id="GO:0006511">
    <property type="term" value="P:ubiquitin-dependent protein catabolic process"/>
    <property type="evidence" value="ECO:0007669"/>
    <property type="project" value="TreeGrafter"/>
</dbReference>
<keyword evidence="10 14" id="KW-1133">Transmembrane helix</keyword>
<feature type="region of interest" description="Disordered" evidence="13">
    <location>
        <begin position="30"/>
        <end position="69"/>
    </location>
</feature>
<dbReference type="Pfam" id="PF13639">
    <property type="entry name" value="zf-RING_2"/>
    <property type="match status" value="1"/>
</dbReference>
<keyword evidence="8" id="KW-0833">Ubl conjugation pathway</keyword>
<evidence type="ECO:0000256" key="1">
    <source>
        <dbReference type="ARBA" id="ARBA00000900"/>
    </source>
</evidence>
<dbReference type="InterPro" id="IPR001841">
    <property type="entry name" value="Znf_RING"/>
</dbReference>
<feature type="domain" description="RING-type" evidence="15">
    <location>
        <begin position="73"/>
        <end position="113"/>
    </location>
</feature>
<dbReference type="Gene3D" id="3.30.40.10">
    <property type="entry name" value="Zinc/RING finger domain, C3HC4 (zinc finger)"/>
    <property type="match status" value="1"/>
</dbReference>
<name>A0A482WKZ5_LAOST</name>
<dbReference type="PANTHER" id="PTHR45977:SF4">
    <property type="entry name" value="RING-TYPE DOMAIN-CONTAINING PROTEIN"/>
    <property type="match status" value="1"/>
</dbReference>
<organism evidence="16 17">
    <name type="scientific">Laodelphax striatellus</name>
    <name type="common">Small brown planthopper</name>
    <name type="synonym">Delphax striatella</name>
    <dbReference type="NCBI Taxonomy" id="195883"/>
    <lineage>
        <taxon>Eukaryota</taxon>
        <taxon>Metazoa</taxon>
        <taxon>Ecdysozoa</taxon>
        <taxon>Arthropoda</taxon>
        <taxon>Hexapoda</taxon>
        <taxon>Insecta</taxon>
        <taxon>Pterygota</taxon>
        <taxon>Neoptera</taxon>
        <taxon>Paraneoptera</taxon>
        <taxon>Hemiptera</taxon>
        <taxon>Auchenorrhyncha</taxon>
        <taxon>Fulgoroidea</taxon>
        <taxon>Delphacidae</taxon>
        <taxon>Criomorphinae</taxon>
        <taxon>Laodelphax</taxon>
    </lineage>
</organism>
<feature type="compositionally biased region" description="Basic and acidic residues" evidence="13">
    <location>
        <begin position="30"/>
        <end position="40"/>
    </location>
</feature>
<dbReference type="SMART" id="SM00184">
    <property type="entry name" value="RING"/>
    <property type="match status" value="1"/>
</dbReference>
<evidence type="ECO:0000313" key="17">
    <source>
        <dbReference type="Proteomes" id="UP000291343"/>
    </source>
</evidence>
<protein>
    <recommendedName>
        <fullName evidence="3">RING-type E3 ubiquitin transferase</fullName>
        <ecNumber evidence="3">2.3.2.27</ecNumber>
    </recommendedName>
</protein>
<dbReference type="EC" id="2.3.2.27" evidence="3"/>
<dbReference type="GO" id="GO:0016020">
    <property type="term" value="C:membrane"/>
    <property type="evidence" value="ECO:0007669"/>
    <property type="project" value="UniProtKB-SubCell"/>
</dbReference>
<evidence type="ECO:0000256" key="4">
    <source>
        <dbReference type="ARBA" id="ARBA00022679"/>
    </source>
</evidence>
<feature type="transmembrane region" description="Helical" evidence="14">
    <location>
        <begin position="6"/>
        <end position="26"/>
    </location>
</feature>
<dbReference type="PANTHER" id="PTHR45977">
    <property type="entry name" value="TARGET OF ERK KINASE MPK-1"/>
    <property type="match status" value="1"/>
</dbReference>
<evidence type="ECO:0000256" key="6">
    <source>
        <dbReference type="ARBA" id="ARBA00022723"/>
    </source>
</evidence>
<dbReference type="PROSITE" id="PS50089">
    <property type="entry name" value="ZF_RING_2"/>
    <property type="match status" value="1"/>
</dbReference>
<dbReference type="SUPFAM" id="SSF57850">
    <property type="entry name" value="RING/U-box"/>
    <property type="match status" value="1"/>
</dbReference>
<dbReference type="GO" id="GO:0061630">
    <property type="term" value="F:ubiquitin protein ligase activity"/>
    <property type="evidence" value="ECO:0007669"/>
    <property type="project" value="UniProtKB-EC"/>
</dbReference>
<evidence type="ECO:0000256" key="13">
    <source>
        <dbReference type="SAM" id="MobiDB-lite"/>
    </source>
</evidence>
<reference evidence="16 17" key="1">
    <citation type="journal article" date="2017" name="Gigascience">
        <title>Genome sequence of the small brown planthopper, Laodelphax striatellus.</title>
        <authorList>
            <person name="Zhu J."/>
            <person name="Jiang F."/>
            <person name="Wang X."/>
            <person name="Yang P."/>
            <person name="Bao Y."/>
            <person name="Zhao W."/>
            <person name="Wang W."/>
            <person name="Lu H."/>
            <person name="Wang Q."/>
            <person name="Cui N."/>
            <person name="Li J."/>
            <person name="Chen X."/>
            <person name="Luo L."/>
            <person name="Yu J."/>
            <person name="Kang L."/>
            <person name="Cui F."/>
        </authorList>
    </citation>
    <scope>NUCLEOTIDE SEQUENCE [LARGE SCALE GENOMIC DNA]</scope>
    <source>
        <strain evidence="16">Lst14</strain>
    </source>
</reference>
<comment type="catalytic activity">
    <reaction evidence="1">
        <text>S-ubiquitinyl-[E2 ubiquitin-conjugating enzyme]-L-cysteine + [acceptor protein]-L-lysine = [E2 ubiquitin-conjugating enzyme]-L-cysteine + N(6)-ubiquitinyl-[acceptor protein]-L-lysine.</text>
        <dbReference type="EC" id="2.3.2.27"/>
    </reaction>
</comment>
<evidence type="ECO:0000256" key="12">
    <source>
        <dbReference type="PROSITE-ProRule" id="PRU00175"/>
    </source>
</evidence>
<proteinExistence type="predicted"/>
<sequence length="122" mass="14102">MPASIHPAFLAIAAVIGIGYAIYSIFSEDNQERPHSDNCRPRTPPPRRSEQYDTHPNRLRGRRRVDTDSTSNCSICLENLAIRRNLQLPCTHSFHAHCLEEWINRNRVCPQCREVIPWGIRL</sequence>
<evidence type="ECO:0000256" key="3">
    <source>
        <dbReference type="ARBA" id="ARBA00012483"/>
    </source>
</evidence>
<dbReference type="OrthoDB" id="9984778at2759"/>
<dbReference type="Proteomes" id="UP000291343">
    <property type="component" value="Unassembled WGS sequence"/>
</dbReference>
<dbReference type="GO" id="GO:0008270">
    <property type="term" value="F:zinc ion binding"/>
    <property type="evidence" value="ECO:0007669"/>
    <property type="project" value="UniProtKB-KW"/>
</dbReference>
<dbReference type="EMBL" id="QKKF02032524">
    <property type="protein sequence ID" value="RZF34189.1"/>
    <property type="molecule type" value="Genomic_DNA"/>
</dbReference>
<keyword evidence="7 12" id="KW-0863">Zinc-finger</keyword>
<evidence type="ECO:0000256" key="10">
    <source>
        <dbReference type="ARBA" id="ARBA00022989"/>
    </source>
</evidence>
<evidence type="ECO:0000256" key="11">
    <source>
        <dbReference type="ARBA" id="ARBA00023136"/>
    </source>
</evidence>
<keyword evidence="11 14" id="KW-0472">Membrane</keyword>
<dbReference type="InParanoid" id="A0A482WKZ5"/>
<evidence type="ECO:0000256" key="2">
    <source>
        <dbReference type="ARBA" id="ARBA00004141"/>
    </source>
</evidence>
<feature type="compositionally biased region" description="Basic and acidic residues" evidence="13">
    <location>
        <begin position="47"/>
        <end position="56"/>
    </location>
</feature>
<comment type="subcellular location">
    <subcellularLocation>
        <location evidence="2">Membrane</location>
        <topology evidence="2">Multi-pass membrane protein</topology>
    </subcellularLocation>
</comment>
<evidence type="ECO:0000313" key="16">
    <source>
        <dbReference type="EMBL" id="RZF34189.1"/>
    </source>
</evidence>
<comment type="caution">
    <text evidence="16">The sequence shown here is derived from an EMBL/GenBank/DDBJ whole genome shotgun (WGS) entry which is preliminary data.</text>
</comment>
<gene>
    <name evidence="16" type="ORF">LSTR_LSTR003599</name>
</gene>
<evidence type="ECO:0000256" key="5">
    <source>
        <dbReference type="ARBA" id="ARBA00022692"/>
    </source>
</evidence>
<keyword evidence="5 14" id="KW-0812">Transmembrane</keyword>